<comment type="similarity">
    <text evidence="1">Belongs to the glycogen phosphorylase family.</text>
</comment>
<dbReference type="AlphaFoldDB" id="X1AEG9"/>
<dbReference type="GO" id="GO:0005975">
    <property type="term" value="P:carbohydrate metabolic process"/>
    <property type="evidence" value="ECO:0007669"/>
    <property type="project" value="InterPro"/>
</dbReference>
<feature type="non-terminal residue" evidence="2">
    <location>
        <position position="274"/>
    </location>
</feature>
<dbReference type="Pfam" id="PF00343">
    <property type="entry name" value="Phosphorylase"/>
    <property type="match status" value="1"/>
</dbReference>
<dbReference type="InterPro" id="IPR011834">
    <property type="entry name" value="Agluc_phsphrylas"/>
</dbReference>
<evidence type="ECO:0000313" key="2">
    <source>
        <dbReference type="EMBL" id="GAG80284.1"/>
    </source>
</evidence>
<dbReference type="InterPro" id="IPR052182">
    <property type="entry name" value="Glycogen/Maltodextrin_Phosph"/>
</dbReference>
<name>X1AEG9_9ZZZZ</name>
<dbReference type="InterPro" id="IPR000811">
    <property type="entry name" value="Glyco_trans_35"/>
</dbReference>
<gene>
    <name evidence="2" type="ORF">S01H4_25876</name>
</gene>
<dbReference type="EMBL" id="BART01012382">
    <property type="protein sequence ID" value="GAG80284.1"/>
    <property type="molecule type" value="Genomic_DNA"/>
</dbReference>
<dbReference type="NCBIfam" id="TIGR02094">
    <property type="entry name" value="more_P_ylases"/>
    <property type="match status" value="1"/>
</dbReference>
<reference evidence="2" key="1">
    <citation type="journal article" date="2014" name="Front. Microbiol.">
        <title>High frequency of phylogenetically diverse reductive dehalogenase-homologous genes in deep subseafloor sedimentary metagenomes.</title>
        <authorList>
            <person name="Kawai M."/>
            <person name="Futagami T."/>
            <person name="Toyoda A."/>
            <person name="Takaki Y."/>
            <person name="Nishi S."/>
            <person name="Hori S."/>
            <person name="Arai W."/>
            <person name="Tsubouchi T."/>
            <person name="Morono Y."/>
            <person name="Uchiyama I."/>
            <person name="Ito T."/>
            <person name="Fujiyama A."/>
            <person name="Inagaki F."/>
            <person name="Takami H."/>
        </authorList>
    </citation>
    <scope>NUCLEOTIDE SEQUENCE</scope>
    <source>
        <strain evidence="2">Expedition CK06-06</strain>
    </source>
</reference>
<evidence type="ECO:0000256" key="1">
    <source>
        <dbReference type="ARBA" id="ARBA00006047"/>
    </source>
</evidence>
<accession>X1AEG9</accession>
<dbReference type="PANTHER" id="PTHR42655:SF1">
    <property type="entry name" value="GLYCOGEN PHOSPHORYLASE"/>
    <property type="match status" value="1"/>
</dbReference>
<protein>
    <recommendedName>
        <fullName evidence="3">DUF3417 domain-containing protein</fullName>
    </recommendedName>
</protein>
<comment type="caution">
    <text evidence="2">The sequence shown here is derived from an EMBL/GenBank/DDBJ whole genome shotgun (WGS) entry which is preliminary data.</text>
</comment>
<dbReference type="PANTHER" id="PTHR42655">
    <property type="entry name" value="GLYCOGEN PHOSPHORYLASE"/>
    <property type="match status" value="1"/>
</dbReference>
<feature type="non-terminal residue" evidence="2">
    <location>
        <position position="1"/>
    </location>
</feature>
<dbReference type="SUPFAM" id="SSF53756">
    <property type="entry name" value="UDP-Glycosyltransferase/glycogen phosphorylase"/>
    <property type="match status" value="1"/>
</dbReference>
<organism evidence="2">
    <name type="scientific">marine sediment metagenome</name>
    <dbReference type="NCBI Taxonomy" id="412755"/>
    <lineage>
        <taxon>unclassified sequences</taxon>
        <taxon>metagenomes</taxon>
        <taxon>ecological metagenomes</taxon>
    </lineage>
</organism>
<dbReference type="Gene3D" id="3.40.50.2000">
    <property type="entry name" value="Glycogen Phosphorylase B"/>
    <property type="match status" value="1"/>
</dbReference>
<sequence>QIIFAGKAHPQDVEGKKIIRQIIQFAEQNELSDRIIFLEDYDTNIARALVRGVDLWLNNPRRPMEASGTSGMKAAVNGVLNISTLDGWWCEGYRPDAGWAVVSQQNCEDTDYQDFIESRIIYELLEKEVVPLFYTRSADNLPQVWISSVKNSIKRISARFNTHRMIVSYARRFYNPAVAKWRKFTAENMSRTREFSKWKANITNCWHELAIDDVQLEIQNGDESMKLASCFGEIKAGSMLNAVVGVRLGNINPEDISVELYYGPLDAGGNILNG</sequence>
<proteinExistence type="inferred from homology"/>
<dbReference type="GO" id="GO:0030170">
    <property type="term" value="F:pyridoxal phosphate binding"/>
    <property type="evidence" value="ECO:0007669"/>
    <property type="project" value="InterPro"/>
</dbReference>
<evidence type="ECO:0008006" key="3">
    <source>
        <dbReference type="Google" id="ProtNLM"/>
    </source>
</evidence>
<dbReference type="GO" id="GO:0008184">
    <property type="term" value="F:glycogen phosphorylase activity"/>
    <property type="evidence" value="ECO:0007669"/>
    <property type="project" value="InterPro"/>
</dbReference>